<dbReference type="EMBL" id="JAINUG010000223">
    <property type="protein sequence ID" value="KAJ8386759.1"/>
    <property type="molecule type" value="Genomic_DNA"/>
</dbReference>
<feature type="region of interest" description="Disordered" evidence="1">
    <location>
        <begin position="22"/>
        <end position="99"/>
    </location>
</feature>
<evidence type="ECO:0000256" key="1">
    <source>
        <dbReference type="SAM" id="MobiDB-lite"/>
    </source>
</evidence>
<dbReference type="Proteomes" id="UP001221898">
    <property type="component" value="Unassembled WGS sequence"/>
</dbReference>
<accession>A0AAD7W8G6</accession>
<evidence type="ECO:0000313" key="2">
    <source>
        <dbReference type="EMBL" id="KAJ8386759.1"/>
    </source>
</evidence>
<evidence type="ECO:0000313" key="3">
    <source>
        <dbReference type="Proteomes" id="UP001221898"/>
    </source>
</evidence>
<organism evidence="2 3">
    <name type="scientific">Aldrovandia affinis</name>
    <dbReference type="NCBI Taxonomy" id="143900"/>
    <lineage>
        <taxon>Eukaryota</taxon>
        <taxon>Metazoa</taxon>
        <taxon>Chordata</taxon>
        <taxon>Craniata</taxon>
        <taxon>Vertebrata</taxon>
        <taxon>Euteleostomi</taxon>
        <taxon>Actinopterygii</taxon>
        <taxon>Neopterygii</taxon>
        <taxon>Teleostei</taxon>
        <taxon>Notacanthiformes</taxon>
        <taxon>Halosauridae</taxon>
        <taxon>Aldrovandia</taxon>
    </lineage>
</organism>
<sequence>MCTPPPPASAIPQVSLAYICPTSDSHRHGTQITRPPASWPDVETSDGERGEVGTERRRGSLKKRSPFPPLFPRRASPQKTSYATRRPDGDDRFWSMTHM</sequence>
<keyword evidence="3" id="KW-1185">Reference proteome</keyword>
<protein>
    <submittedName>
        <fullName evidence="2">Uncharacterized protein</fullName>
    </submittedName>
</protein>
<name>A0AAD7W8G6_9TELE</name>
<proteinExistence type="predicted"/>
<gene>
    <name evidence="2" type="ORF">AAFF_G00167080</name>
</gene>
<dbReference type="AlphaFoldDB" id="A0AAD7W8G6"/>
<comment type="caution">
    <text evidence="2">The sequence shown here is derived from an EMBL/GenBank/DDBJ whole genome shotgun (WGS) entry which is preliminary data.</text>
</comment>
<feature type="compositionally biased region" description="Basic and acidic residues" evidence="1">
    <location>
        <begin position="46"/>
        <end position="58"/>
    </location>
</feature>
<reference evidence="2" key="1">
    <citation type="journal article" date="2023" name="Science">
        <title>Genome structures resolve the early diversification of teleost fishes.</title>
        <authorList>
            <person name="Parey E."/>
            <person name="Louis A."/>
            <person name="Montfort J."/>
            <person name="Bouchez O."/>
            <person name="Roques C."/>
            <person name="Iampietro C."/>
            <person name="Lluch J."/>
            <person name="Castinel A."/>
            <person name="Donnadieu C."/>
            <person name="Desvignes T."/>
            <person name="Floi Bucao C."/>
            <person name="Jouanno E."/>
            <person name="Wen M."/>
            <person name="Mejri S."/>
            <person name="Dirks R."/>
            <person name="Jansen H."/>
            <person name="Henkel C."/>
            <person name="Chen W.J."/>
            <person name="Zahm M."/>
            <person name="Cabau C."/>
            <person name="Klopp C."/>
            <person name="Thompson A.W."/>
            <person name="Robinson-Rechavi M."/>
            <person name="Braasch I."/>
            <person name="Lecointre G."/>
            <person name="Bobe J."/>
            <person name="Postlethwait J.H."/>
            <person name="Berthelot C."/>
            <person name="Roest Crollius H."/>
            <person name="Guiguen Y."/>
        </authorList>
    </citation>
    <scope>NUCLEOTIDE SEQUENCE</scope>
    <source>
        <strain evidence="2">NC1722</strain>
    </source>
</reference>